<sequence>MTQGGSAALEEHISAHFGAENRPLGIAVSGGSDSVALLHLMADWGGAPLRCVTVDHRLRPEAAAEAEGVARQCEALGIAHDILVWDNWDGQGNLSAAARAARYALIGDWAARHGLAGVALGHTADDVAETLLMRMARRAGVDGLAAMQPRRSAYGTVLHRPLLGAFREDLRAWLAARGIGWIEDPSNDDPAYRRTAARRALVHLAPLGLGAASLADVAAHLAEARATLGHYAAEEAGRIARAELGDLLLDADGFAALRPDIARRILAAGLGWIAGGVARGPEVTRALARLKEGRGTTLAGCRITHSKGSIRLAREGGALAGIRADPGTIWDGRWTLVGPPAPEGAYIAALGAEGRALCPDWRASGLPAASIDASPALWHAGALLSAPLAGRADGYAATPCRTLRDLTASLLSH</sequence>
<dbReference type="RefSeq" id="WP_377172797.1">
    <property type="nucleotide sequence ID" value="NZ_JBHTJC010000005.1"/>
</dbReference>
<keyword evidence="6" id="KW-0963">Cytoplasm</keyword>
<keyword evidence="3 6" id="KW-0547">Nucleotide-binding</keyword>
<reference evidence="8 9" key="1">
    <citation type="submission" date="2024-10" db="EMBL/GenBank/DDBJ databases">
        <authorList>
            <person name="Yang X.-N."/>
        </authorList>
    </citation>
    <scope>NUCLEOTIDE SEQUENCE [LARGE SCALE GENOMIC DNA]</scope>
    <source>
        <strain evidence="8 9">CAU 1059</strain>
    </source>
</reference>
<comment type="domain">
    <text evidence="6">The N-terminal region contains the highly conserved SGGXDS motif, predicted to be a P-loop motif involved in ATP binding.</text>
</comment>
<feature type="binding site" evidence="6">
    <location>
        <begin position="29"/>
        <end position="34"/>
    </location>
    <ligand>
        <name>ATP</name>
        <dbReference type="ChEBI" id="CHEBI:30616"/>
    </ligand>
</feature>
<keyword evidence="1 6" id="KW-0436">Ligase</keyword>
<dbReference type="CDD" id="cd01992">
    <property type="entry name" value="TilS_N"/>
    <property type="match status" value="1"/>
</dbReference>
<dbReference type="Gene3D" id="3.40.50.620">
    <property type="entry name" value="HUPs"/>
    <property type="match status" value="1"/>
</dbReference>
<accession>A0ABW7I6P8</accession>
<keyword evidence="4 6" id="KW-0067">ATP-binding</keyword>
<comment type="subcellular location">
    <subcellularLocation>
        <location evidence="6">Cytoplasm</location>
    </subcellularLocation>
</comment>
<comment type="caution">
    <text evidence="8">The sequence shown here is derived from an EMBL/GenBank/DDBJ whole genome shotgun (WGS) entry which is preliminary data.</text>
</comment>
<dbReference type="InterPro" id="IPR011063">
    <property type="entry name" value="TilS/TtcA_N"/>
</dbReference>
<protein>
    <recommendedName>
        <fullName evidence="6">tRNA(Ile)-lysidine synthase</fullName>
        <ecNumber evidence="6">6.3.4.19</ecNumber>
    </recommendedName>
    <alternativeName>
        <fullName evidence="6">tRNA(Ile)-2-lysyl-cytidine synthase</fullName>
    </alternativeName>
    <alternativeName>
        <fullName evidence="6">tRNA(Ile)-lysidine synthetase</fullName>
    </alternativeName>
</protein>
<evidence type="ECO:0000256" key="1">
    <source>
        <dbReference type="ARBA" id="ARBA00022598"/>
    </source>
</evidence>
<dbReference type="Proteomes" id="UP001607157">
    <property type="component" value="Unassembled WGS sequence"/>
</dbReference>
<organism evidence="8 9">
    <name type="scientific">Roseovarius aquimarinus</name>
    <dbReference type="NCBI Taxonomy" id="1229156"/>
    <lineage>
        <taxon>Bacteria</taxon>
        <taxon>Pseudomonadati</taxon>
        <taxon>Pseudomonadota</taxon>
        <taxon>Alphaproteobacteria</taxon>
        <taxon>Rhodobacterales</taxon>
        <taxon>Roseobacteraceae</taxon>
        <taxon>Roseovarius</taxon>
    </lineage>
</organism>
<dbReference type="EC" id="6.3.4.19" evidence="6"/>
<comment type="catalytic activity">
    <reaction evidence="5 6">
        <text>cytidine(34) in tRNA(Ile2) + L-lysine + ATP = lysidine(34) in tRNA(Ile2) + AMP + diphosphate + H(+)</text>
        <dbReference type="Rhea" id="RHEA:43744"/>
        <dbReference type="Rhea" id="RHEA-COMP:10625"/>
        <dbReference type="Rhea" id="RHEA-COMP:10670"/>
        <dbReference type="ChEBI" id="CHEBI:15378"/>
        <dbReference type="ChEBI" id="CHEBI:30616"/>
        <dbReference type="ChEBI" id="CHEBI:32551"/>
        <dbReference type="ChEBI" id="CHEBI:33019"/>
        <dbReference type="ChEBI" id="CHEBI:82748"/>
        <dbReference type="ChEBI" id="CHEBI:83665"/>
        <dbReference type="ChEBI" id="CHEBI:456215"/>
        <dbReference type="EC" id="6.3.4.19"/>
    </reaction>
</comment>
<evidence type="ECO:0000256" key="4">
    <source>
        <dbReference type="ARBA" id="ARBA00022840"/>
    </source>
</evidence>
<dbReference type="SUPFAM" id="SSF52402">
    <property type="entry name" value="Adenine nucleotide alpha hydrolases-like"/>
    <property type="match status" value="1"/>
</dbReference>
<dbReference type="Pfam" id="PF01171">
    <property type="entry name" value="ATP_bind_3"/>
    <property type="match status" value="1"/>
</dbReference>
<dbReference type="HAMAP" id="MF_01161">
    <property type="entry name" value="tRNA_Ile_lys_synt"/>
    <property type="match status" value="1"/>
</dbReference>
<keyword evidence="2 6" id="KW-0819">tRNA processing</keyword>
<evidence type="ECO:0000256" key="6">
    <source>
        <dbReference type="HAMAP-Rule" id="MF_01161"/>
    </source>
</evidence>
<dbReference type="PANTHER" id="PTHR43033:SF1">
    <property type="entry name" value="TRNA(ILE)-LYSIDINE SYNTHASE-RELATED"/>
    <property type="match status" value="1"/>
</dbReference>
<dbReference type="NCBIfam" id="TIGR02432">
    <property type="entry name" value="lysidine_TilS_N"/>
    <property type="match status" value="1"/>
</dbReference>
<keyword evidence="9" id="KW-1185">Reference proteome</keyword>
<evidence type="ECO:0000313" key="8">
    <source>
        <dbReference type="EMBL" id="MFH0253579.1"/>
    </source>
</evidence>
<dbReference type="InterPro" id="IPR012094">
    <property type="entry name" value="tRNA_Ile_lys_synt"/>
</dbReference>
<dbReference type="InterPro" id="IPR014729">
    <property type="entry name" value="Rossmann-like_a/b/a_fold"/>
</dbReference>
<dbReference type="PANTHER" id="PTHR43033">
    <property type="entry name" value="TRNA(ILE)-LYSIDINE SYNTHASE-RELATED"/>
    <property type="match status" value="1"/>
</dbReference>
<evidence type="ECO:0000256" key="5">
    <source>
        <dbReference type="ARBA" id="ARBA00048539"/>
    </source>
</evidence>
<evidence type="ECO:0000256" key="3">
    <source>
        <dbReference type="ARBA" id="ARBA00022741"/>
    </source>
</evidence>
<evidence type="ECO:0000313" key="9">
    <source>
        <dbReference type="Proteomes" id="UP001607157"/>
    </source>
</evidence>
<comment type="similarity">
    <text evidence="6">Belongs to the tRNA(Ile)-lysidine synthase family.</text>
</comment>
<name>A0ABW7I6P8_9RHOB</name>
<gene>
    <name evidence="6 8" type="primary">tilS</name>
    <name evidence="8" type="ORF">ACGRVM_06730</name>
</gene>
<feature type="domain" description="tRNA(Ile)-lysidine/2-thiocytidine synthase N-terminal" evidence="7">
    <location>
        <begin position="25"/>
        <end position="199"/>
    </location>
</feature>
<comment type="function">
    <text evidence="6">Ligates lysine onto the cytidine present at position 34 of the AUA codon-specific tRNA(Ile) that contains the anticodon CAU, in an ATP-dependent manner. Cytidine is converted to lysidine, thus changing the amino acid specificity of the tRNA from methionine to isoleucine.</text>
</comment>
<proteinExistence type="inferred from homology"/>
<dbReference type="InterPro" id="IPR012795">
    <property type="entry name" value="tRNA_Ile_lys_synt_N"/>
</dbReference>
<evidence type="ECO:0000259" key="7">
    <source>
        <dbReference type="Pfam" id="PF01171"/>
    </source>
</evidence>
<dbReference type="GO" id="GO:0032267">
    <property type="term" value="F:tRNA(Ile)-lysidine synthase activity"/>
    <property type="evidence" value="ECO:0007669"/>
    <property type="project" value="UniProtKB-EC"/>
</dbReference>
<evidence type="ECO:0000256" key="2">
    <source>
        <dbReference type="ARBA" id="ARBA00022694"/>
    </source>
</evidence>
<dbReference type="EMBL" id="JBIHMM010000001">
    <property type="protein sequence ID" value="MFH0253579.1"/>
    <property type="molecule type" value="Genomic_DNA"/>
</dbReference>